<dbReference type="PANTHER" id="PTHR21531:SF0">
    <property type="entry name" value="PROTEIN LTV1 HOMOLOG"/>
    <property type="match status" value="1"/>
</dbReference>
<sequence length="448" mass="52783">MGRNTKRTSKTSKTYELVYRPHDDPLYGDPNVSQWVLMRVSKQKRDRKQQEEDEDPFDYRTNNIAKSETPVQLEYDRREFELGEYNFDLRSYDYNQHLKERNPITENLSDEELEKEVSRPLYDILREVKSRTGQYIGVDMAARELEARKQLEEDRRRNKEVDKVLQLLEKDWSEEEGTVDEVSDGDDLEDNFVLIAQGEEDSNQAYLDTDFMENESTRRETSLGFQQLLEEKFEHFYASLYDSDNDAFDQLSQSTEAPENLDIHNSLQFTTERIEKLIKDLAGCSLNIESTSDKEIAKTYEDNEDSSVESQDDSLDSHSLNKETDSIFSFYSQQTSTISNCKNTPHLIGQDFHQERKNRTRHSSMTTHNSKLDTDNQPTLVEPTKIYRNKNETREEKKTRKQAVKEWNAFRRAKKSEWKKLFRQERQRQAKQIARTGSGRIFLETVNG</sequence>
<dbReference type="EMBL" id="BQMJ01000071">
    <property type="protein sequence ID" value="GJQ15555.1"/>
    <property type="molecule type" value="Genomic_DNA"/>
</dbReference>
<keyword evidence="5" id="KW-1185">Reference proteome</keyword>
<proteinExistence type="inferred from homology"/>
<feature type="region of interest" description="Disordered" evidence="3">
    <location>
        <begin position="299"/>
        <end position="319"/>
    </location>
</feature>
<evidence type="ECO:0000313" key="4">
    <source>
        <dbReference type="EMBL" id="GJQ15555.1"/>
    </source>
</evidence>
<protein>
    <recommendedName>
        <fullName evidence="6">Protein LTV1 homolog</fullName>
    </recommendedName>
</protein>
<evidence type="ECO:0000256" key="1">
    <source>
        <dbReference type="ARBA" id="ARBA00009078"/>
    </source>
</evidence>
<accession>A0A9C7Q4B8</accession>
<evidence type="ECO:0000256" key="3">
    <source>
        <dbReference type="SAM" id="MobiDB-lite"/>
    </source>
</evidence>
<dbReference type="GO" id="GO:0030688">
    <property type="term" value="C:preribosome, small subunit precursor"/>
    <property type="evidence" value="ECO:0007669"/>
    <property type="project" value="TreeGrafter"/>
</dbReference>
<dbReference type="GO" id="GO:0000056">
    <property type="term" value="P:ribosomal small subunit export from nucleus"/>
    <property type="evidence" value="ECO:0007669"/>
    <property type="project" value="TreeGrafter"/>
</dbReference>
<dbReference type="GO" id="GO:0042274">
    <property type="term" value="P:ribosomal small subunit biogenesis"/>
    <property type="evidence" value="ECO:0007669"/>
    <property type="project" value="InterPro"/>
</dbReference>
<feature type="compositionally biased region" description="Basic residues" evidence="3">
    <location>
        <begin position="1"/>
        <end position="10"/>
    </location>
</feature>
<keyword evidence="2" id="KW-0175">Coiled coil</keyword>
<feature type="region of interest" description="Disordered" evidence="3">
    <location>
        <begin position="359"/>
        <end position="378"/>
    </location>
</feature>
<reference evidence="4" key="2">
    <citation type="submission" date="2022-01" db="EMBL/GenBank/DDBJ databases">
        <authorList>
            <person name="Hirooka S."/>
            <person name="Miyagishima S.Y."/>
        </authorList>
    </citation>
    <scope>NUCLEOTIDE SEQUENCE</scope>
    <source>
        <strain evidence="4">NBRC 102759</strain>
    </source>
</reference>
<dbReference type="InterPro" id="IPR007307">
    <property type="entry name" value="Ltv1"/>
</dbReference>
<feature type="compositionally biased region" description="Acidic residues" evidence="3">
    <location>
        <begin position="302"/>
        <end position="314"/>
    </location>
</feature>
<feature type="region of interest" description="Disordered" evidence="3">
    <location>
        <begin position="42"/>
        <end position="70"/>
    </location>
</feature>
<reference evidence="4" key="1">
    <citation type="journal article" date="2022" name="Proc. Natl. Acad. Sci. U.S.A.">
        <title>Life cycle and functional genomics of the unicellular red alga Galdieria for elucidating algal and plant evolution and industrial use.</title>
        <authorList>
            <person name="Hirooka S."/>
            <person name="Itabashi T."/>
            <person name="Ichinose T.M."/>
            <person name="Onuma R."/>
            <person name="Fujiwara T."/>
            <person name="Yamashita S."/>
            <person name="Jong L.W."/>
            <person name="Tomita R."/>
            <person name="Iwane A.H."/>
            <person name="Miyagishima S.Y."/>
        </authorList>
    </citation>
    <scope>NUCLEOTIDE SEQUENCE</scope>
    <source>
        <strain evidence="4">NBRC 102759</strain>
    </source>
</reference>
<dbReference type="GO" id="GO:0005829">
    <property type="term" value="C:cytosol"/>
    <property type="evidence" value="ECO:0007669"/>
    <property type="project" value="TreeGrafter"/>
</dbReference>
<comment type="similarity">
    <text evidence="1">Belongs to the LTV1 family.</text>
</comment>
<organism evidence="4 5">
    <name type="scientific">Galdieria partita</name>
    <dbReference type="NCBI Taxonomy" id="83374"/>
    <lineage>
        <taxon>Eukaryota</taxon>
        <taxon>Rhodophyta</taxon>
        <taxon>Bangiophyceae</taxon>
        <taxon>Galdieriales</taxon>
        <taxon>Galdieriaceae</taxon>
        <taxon>Galdieria</taxon>
    </lineage>
</organism>
<gene>
    <name evidence="4" type="ORF">GpartN1_g7346.t1</name>
</gene>
<dbReference type="GO" id="GO:0005634">
    <property type="term" value="C:nucleus"/>
    <property type="evidence" value="ECO:0007669"/>
    <property type="project" value="TreeGrafter"/>
</dbReference>
<feature type="compositionally biased region" description="Polar residues" evidence="3">
    <location>
        <begin position="363"/>
        <end position="378"/>
    </location>
</feature>
<evidence type="ECO:0000256" key="2">
    <source>
        <dbReference type="SAM" id="Coils"/>
    </source>
</evidence>
<evidence type="ECO:0008006" key="6">
    <source>
        <dbReference type="Google" id="ProtNLM"/>
    </source>
</evidence>
<comment type="caution">
    <text evidence="4">The sequence shown here is derived from an EMBL/GenBank/DDBJ whole genome shotgun (WGS) entry which is preliminary data.</text>
</comment>
<dbReference type="AlphaFoldDB" id="A0A9C7Q4B8"/>
<feature type="compositionally biased region" description="Polar residues" evidence="3">
    <location>
        <begin position="60"/>
        <end position="70"/>
    </location>
</feature>
<feature type="region of interest" description="Disordered" evidence="3">
    <location>
        <begin position="1"/>
        <end position="24"/>
    </location>
</feature>
<dbReference type="PANTHER" id="PTHR21531">
    <property type="entry name" value="LOW-TEMPERATURE VIABILITY PROTEIN LTV1-RELATED"/>
    <property type="match status" value="1"/>
</dbReference>
<dbReference type="Proteomes" id="UP001061958">
    <property type="component" value="Unassembled WGS sequence"/>
</dbReference>
<feature type="coiled-coil region" evidence="2">
    <location>
        <begin position="142"/>
        <end position="171"/>
    </location>
</feature>
<evidence type="ECO:0000313" key="5">
    <source>
        <dbReference type="Proteomes" id="UP001061958"/>
    </source>
</evidence>
<name>A0A9C7Q4B8_9RHOD</name>